<keyword evidence="3" id="KW-1185">Reference proteome</keyword>
<sequence length="148" mass="16465">MPNSQRSSAPSASCRLEWRPSAWLIAALPLMGVLGALSLLLSGFPRGVIWPGAILAILWGVRESRREAAKAAREIELDGAAVKVDDQIVRDFTVFWRGPLSFARWRDFEHRLHRLAWGPDTLPPASRRQLRLALPAQTPARGRRSVAP</sequence>
<evidence type="ECO:0000313" key="3">
    <source>
        <dbReference type="Proteomes" id="UP000593932"/>
    </source>
</evidence>
<organism evidence="2 3">
    <name type="scientific">Novilysobacter avium</name>
    <dbReference type="NCBI Taxonomy" id="2781023"/>
    <lineage>
        <taxon>Bacteria</taxon>
        <taxon>Pseudomonadati</taxon>
        <taxon>Pseudomonadota</taxon>
        <taxon>Gammaproteobacteria</taxon>
        <taxon>Lysobacterales</taxon>
        <taxon>Lysobacteraceae</taxon>
        <taxon>Novilysobacter</taxon>
    </lineage>
</organism>
<evidence type="ECO:0000313" key="2">
    <source>
        <dbReference type="EMBL" id="QOW21190.1"/>
    </source>
</evidence>
<keyword evidence="1" id="KW-1133">Transmembrane helix</keyword>
<accession>A0A7S6UJ39</accession>
<feature type="transmembrane region" description="Helical" evidence="1">
    <location>
        <begin position="21"/>
        <end position="41"/>
    </location>
</feature>
<evidence type="ECO:0008006" key="4">
    <source>
        <dbReference type="Google" id="ProtNLM"/>
    </source>
</evidence>
<dbReference type="Proteomes" id="UP000593932">
    <property type="component" value="Chromosome"/>
</dbReference>
<dbReference type="EMBL" id="CP063657">
    <property type="protein sequence ID" value="QOW21190.1"/>
    <property type="molecule type" value="Genomic_DNA"/>
</dbReference>
<protein>
    <recommendedName>
        <fullName evidence="4">DUF2244 domain-containing protein</fullName>
    </recommendedName>
</protein>
<reference evidence="2 3" key="1">
    <citation type="submission" date="2020-10" db="EMBL/GenBank/DDBJ databases">
        <title>complete genome sequencing of Lysobacter sp. H23M41.</title>
        <authorList>
            <person name="Bae J.-W."/>
            <person name="Lee S.-Y."/>
        </authorList>
    </citation>
    <scope>NUCLEOTIDE SEQUENCE [LARGE SCALE GENOMIC DNA]</scope>
    <source>
        <strain evidence="2 3">H23M41</strain>
    </source>
</reference>
<gene>
    <name evidence="2" type="ORF">INQ42_07795</name>
</gene>
<keyword evidence="1" id="KW-0472">Membrane</keyword>
<feature type="transmembrane region" description="Helical" evidence="1">
    <location>
        <begin position="47"/>
        <end position="64"/>
    </location>
</feature>
<evidence type="ECO:0000256" key="1">
    <source>
        <dbReference type="SAM" id="Phobius"/>
    </source>
</evidence>
<proteinExistence type="predicted"/>
<keyword evidence="1" id="KW-0812">Transmembrane</keyword>
<name>A0A7S6UJ39_9GAMM</name>